<dbReference type="InterPro" id="IPR004358">
    <property type="entry name" value="Sig_transdc_His_kin-like_C"/>
</dbReference>
<dbReference type="InterPro" id="IPR000700">
    <property type="entry name" value="PAS-assoc_C"/>
</dbReference>
<feature type="transmembrane region" description="Helical" evidence="16">
    <location>
        <begin position="138"/>
        <end position="156"/>
    </location>
</feature>
<dbReference type="PROSITE" id="PS50110">
    <property type="entry name" value="RESPONSE_REGULATORY"/>
    <property type="match status" value="1"/>
</dbReference>
<dbReference type="PRINTS" id="PR00344">
    <property type="entry name" value="BCTRLSENSOR"/>
</dbReference>
<dbReference type="Gene3D" id="3.30.565.10">
    <property type="entry name" value="Histidine kinase-like ATPase, C-terminal domain"/>
    <property type="match status" value="1"/>
</dbReference>
<organism evidence="21 22">
    <name type="scientific">Skermanella stibiiresistens SB22</name>
    <dbReference type="NCBI Taxonomy" id="1385369"/>
    <lineage>
        <taxon>Bacteria</taxon>
        <taxon>Pseudomonadati</taxon>
        <taxon>Pseudomonadota</taxon>
        <taxon>Alphaproteobacteria</taxon>
        <taxon>Rhodospirillales</taxon>
        <taxon>Azospirillaceae</taxon>
        <taxon>Skermanella</taxon>
    </lineage>
</organism>
<evidence type="ECO:0000313" key="21">
    <source>
        <dbReference type="EMBL" id="EWY42661.1"/>
    </source>
</evidence>
<dbReference type="InterPro" id="IPR011620">
    <property type="entry name" value="Sig_transdc_His_kinase_LytS_TM"/>
</dbReference>
<comment type="catalytic activity">
    <reaction evidence="1">
        <text>ATP + protein L-histidine = ADP + protein N-phospho-L-histidine.</text>
        <dbReference type="EC" id="2.7.13.3"/>
    </reaction>
</comment>
<evidence type="ECO:0000259" key="18">
    <source>
        <dbReference type="PROSITE" id="PS50110"/>
    </source>
</evidence>
<evidence type="ECO:0000256" key="3">
    <source>
        <dbReference type="ARBA" id="ARBA00012438"/>
    </source>
</evidence>
<dbReference type="InterPro" id="IPR003594">
    <property type="entry name" value="HATPase_dom"/>
</dbReference>
<evidence type="ECO:0000256" key="6">
    <source>
        <dbReference type="ARBA" id="ARBA00022679"/>
    </source>
</evidence>
<feature type="modified residue" description="4-aspartylphosphate" evidence="14">
    <location>
        <position position="630"/>
    </location>
</feature>
<evidence type="ECO:0000256" key="9">
    <source>
        <dbReference type="ARBA" id="ARBA00022777"/>
    </source>
</evidence>
<dbReference type="InterPro" id="IPR013767">
    <property type="entry name" value="PAS_fold"/>
</dbReference>
<keyword evidence="13 16" id="KW-0472">Membrane</keyword>
<dbReference type="EMBL" id="AVFL01000001">
    <property type="protein sequence ID" value="EWY42661.1"/>
    <property type="molecule type" value="Genomic_DNA"/>
</dbReference>
<dbReference type="STRING" id="1385369.N825_01985"/>
<keyword evidence="9 21" id="KW-0418">Kinase</keyword>
<dbReference type="InterPro" id="IPR035965">
    <property type="entry name" value="PAS-like_dom_sf"/>
</dbReference>
<evidence type="ECO:0000256" key="11">
    <source>
        <dbReference type="ARBA" id="ARBA00022989"/>
    </source>
</evidence>
<proteinExistence type="predicted"/>
<dbReference type="PROSITE" id="PS50109">
    <property type="entry name" value="HIS_KIN"/>
    <property type="match status" value="1"/>
</dbReference>
<evidence type="ECO:0000256" key="15">
    <source>
        <dbReference type="SAM" id="MobiDB-lite"/>
    </source>
</evidence>
<protein>
    <recommendedName>
        <fullName evidence="3">histidine kinase</fullName>
        <ecNumber evidence="3">2.7.13.3</ecNumber>
    </recommendedName>
</protein>
<dbReference type="EC" id="2.7.13.3" evidence="3"/>
<dbReference type="CDD" id="cd00130">
    <property type="entry name" value="PAS"/>
    <property type="match status" value="1"/>
</dbReference>
<dbReference type="CDD" id="cd16922">
    <property type="entry name" value="HATPase_EvgS-ArcB-TorS-like"/>
    <property type="match status" value="1"/>
</dbReference>
<dbReference type="Gene3D" id="3.30.450.20">
    <property type="entry name" value="PAS domain"/>
    <property type="match status" value="1"/>
</dbReference>
<dbReference type="InterPro" id="IPR005467">
    <property type="entry name" value="His_kinase_dom"/>
</dbReference>
<keyword evidence="10" id="KW-0067">ATP-binding</keyword>
<dbReference type="SMART" id="SM00091">
    <property type="entry name" value="PAS"/>
    <property type="match status" value="1"/>
</dbReference>
<dbReference type="GO" id="GO:0005886">
    <property type="term" value="C:plasma membrane"/>
    <property type="evidence" value="ECO:0007669"/>
    <property type="project" value="UniProtKB-SubCell"/>
</dbReference>
<keyword evidence="11 16" id="KW-1133">Transmembrane helix</keyword>
<keyword evidence="7 16" id="KW-0812">Transmembrane</keyword>
<dbReference type="InterPro" id="IPR011006">
    <property type="entry name" value="CheY-like_superfamily"/>
</dbReference>
<dbReference type="GO" id="GO:0006355">
    <property type="term" value="P:regulation of DNA-templated transcription"/>
    <property type="evidence" value="ECO:0007669"/>
    <property type="project" value="InterPro"/>
</dbReference>
<feature type="transmembrane region" description="Helical" evidence="16">
    <location>
        <begin position="97"/>
        <end position="126"/>
    </location>
</feature>
<dbReference type="PATRIC" id="fig|1385369.3.peg.386"/>
<feature type="compositionally biased region" description="Basic and acidic residues" evidence="15">
    <location>
        <begin position="696"/>
        <end position="710"/>
    </location>
</feature>
<dbReference type="Pfam" id="PF07694">
    <property type="entry name" value="5TM-5TMR_LYT"/>
    <property type="match status" value="1"/>
</dbReference>
<gene>
    <name evidence="21" type="ORF">N825_01985</name>
</gene>
<evidence type="ECO:0000256" key="7">
    <source>
        <dbReference type="ARBA" id="ARBA00022692"/>
    </source>
</evidence>
<dbReference type="PANTHER" id="PTHR43047">
    <property type="entry name" value="TWO-COMPONENT HISTIDINE PROTEIN KINASE"/>
    <property type="match status" value="1"/>
</dbReference>
<dbReference type="FunFam" id="3.30.565.10:FF:000023">
    <property type="entry name" value="PAS domain-containing sensor histidine kinase"/>
    <property type="match status" value="1"/>
</dbReference>
<evidence type="ECO:0000259" key="17">
    <source>
        <dbReference type="PROSITE" id="PS50109"/>
    </source>
</evidence>
<evidence type="ECO:0000256" key="2">
    <source>
        <dbReference type="ARBA" id="ARBA00004651"/>
    </source>
</evidence>
<dbReference type="PROSITE" id="PS50112">
    <property type="entry name" value="PAS"/>
    <property type="match status" value="1"/>
</dbReference>
<dbReference type="Pfam" id="PF00989">
    <property type="entry name" value="PAS"/>
    <property type="match status" value="1"/>
</dbReference>
<dbReference type="SMART" id="SM00448">
    <property type="entry name" value="REC"/>
    <property type="match status" value="1"/>
</dbReference>
<feature type="domain" description="PAC" evidence="20">
    <location>
        <begin position="271"/>
        <end position="322"/>
    </location>
</feature>
<evidence type="ECO:0000256" key="12">
    <source>
        <dbReference type="ARBA" id="ARBA00023012"/>
    </source>
</evidence>
<feature type="transmembrane region" description="Helical" evidence="16">
    <location>
        <begin position="70"/>
        <end position="91"/>
    </location>
</feature>
<dbReference type="InterPro" id="IPR036097">
    <property type="entry name" value="HisK_dim/P_sf"/>
</dbReference>
<feature type="domain" description="Histidine kinase" evidence="17">
    <location>
        <begin position="340"/>
        <end position="561"/>
    </location>
</feature>
<dbReference type="InterPro" id="IPR003661">
    <property type="entry name" value="HisK_dim/P_dom"/>
</dbReference>
<evidence type="ECO:0000256" key="16">
    <source>
        <dbReference type="SAM" id="Phobius"/>
    </source>
</evidence>
<dbReference type="Proteomes" id="UP000019486">
    <property type="component" value="Unassembled WGS sequence"/>
</dbReference>
<sequence>MSFFDILFSLAQSAGLLGLILAVHTSVLRRFAKQRRLQSMACGLLFGCGAVLAMMAPIHFLPGVMIDARTIMLGLAAPFGGIPAAVLAASMAGAHRYFWTGGVGAMAGTTGIMVAALAGIAFTLLFRTSLDRLRTGHFLILGLMVSTYLLSALLLPSWQDGLHTVMTAGPPVAIMTTGGILLFGTLLSRERERLGSIEALRTSEAKYRAIFDSAVDAITIIDPEGRLVAFNPAAERMFGHAAADMLGRDIGILMPGPEGAHPGVTSFRAGMSREIEGRRRDGAVFPLDLSIAEWDCGGERRHLTVIMRDVSERNRIAAELQRAKEAAEQANQAKSEFLAGLSHELRSPLNAIIGFADMTRNQVAGPLGDKCYQEWASDICESGQHLLELINEILDHAKAEAGKLTLNEEDVDLHRAVDFCTRMMEPRTRRAGIDLSTSLASDARFVRGDEKRIRQILLNLISNAVKYTPSGGRVTVITDLDSFGGVTLSVTDTGIGIAESNLNHMFESFWRADNVNHRDVEGTGLGLPLTRRLVELHGGVINLSSILGKGTTATVRLPHHRVVTRQAVNSPALVSTRPLTILVVEDDAIIRLATKSLLAEWGHTVVTAANANEALVVLRSEQPIDLLFSDIVMPPGMNGAELAWLTERLRPGIAILLTSGFAGHAVADEDATGRGYTMVAKPYSTAELRKKLTQAMREKDRNREGDRDAARGGIRSLETGDGGPDLMTA</sequence>
<evidence type="ECO:0000256" key="5">
    <source>
        <dbReference type="ARBA" id="ARBA00022553"/>
    </source>
</evidence>
<evidence type="ECO:0000256" key="4">
    <source>
        <dbReference type="ARBA" id="ARBA00022475"/>
    </source>
</evidence>
<keyword evidence="12" id="KW-0902">Two-component regulatory system</keyword>
<dbReference type="Pfam" id="PF02518">
    <property type="entry name" value="HATPase_c"/>
    <property type="match status" value="1"/>
</dbReference>
<evidence type="ECO:0000256" key="8">
    <source>
        <dbReference type="ARBA" id="ARBA00022741"/>
    </source>
</evidence>
<feature type="domain" description="PAS" evidence="19">
    <location>
        <begin position="203"/>
        <end position="255"/>
    </location>
</feature>
<dbReference type="AlphaFoldDB" id="W9HD69"/>
<keyword evidence="4" id="KW-1003">Cell membrane</keyword>
<dbReference type="Pfam" id="PF00512">
    <property type="entry name" value="HisKA"/>
    <property type="match status" value="1"/>
</dbReference>
<dbReference type="PANTHER" id="PTHR43047:SF64">
    <property type="entry name" value="HISTIDINE KINASE CONTAINING CHEY-HOMOLOGOUS RECEIVER DOMAIN AND PAS DOMAIN-RELATED"/>
    <property type="match status" value="1"/>
</dbReference>
<dbReference type="GO" id="GO:0000155">
    <property type="term" value="F:phosphorelay sensor kinase activity"/>
    <property type="evidence" value="ECO:0007669"/>
    <property type="project" value="InterPro"/>
</dbReference>
<dbReference type="NCBIfam" id="TIGR00229">
    <property type="entry name" value="sensory_box"/>
    <property type="match status" value="1"/>
</dbReference>
<evidence type="ECO:0000256" key="14">
    <source>
        <dbReference type="PROSITE-ProRule" id="PRU00169"/>
    </source>
</evidence>
<dbReference type="InterPro" id="IPR000014">
    <property type="entry name" value="PAS"/>
</dbReference>
<dbReference type="InterPro" id="IPR036890">
    <property type="entry name" value="HATPase_C_sf"/>
</dbReference>
<dbReference type="Gene3D" id="3.40.50.2300">
    <property type="match status" value="1"/>
</dbReference>
<feature type="transmembrane region" description="Helical" evidence="16">
    <location>
        <begin position="38"/>
        <end position="58"/>
    </location>
</feature>
<accession>W9HD69</accession>
<evidence type="ECO:0000256" key="10">
    <source>
        <dbReference type="ARBA" id="ARBA00022840"/>
    </source>
</evidence>
<comment type="subcellular location">
    <subcellularLocation>
        <location evidence="2">Cell membrane</location>
        <topology evidence="2">Multi-pass membrane protein</topology>
    </subcellularLocation>
</comment>
<dbReference type="SUPFAM" id="SSF55874">
    <property type="entry name" value="ATPase domain of HSP90 chaperone/DNA topoisomerase II/histidine kinase"/>
    <property type="match status" value="1"/>
</dbReference>
<dbReference type="SMART" id="SM00387">
    <property type="entry name" value="HATPase_c"/>
    <property type="match status" value="1"/>
</dbReference>
<comment type="caution">
    <text evidence="21">The sequence shown here is derived from an EMBL/GenBank/DDBJ whole genome shotgun (WGS) entry which is preliminary data.</text>
</comment>
<feature type="transmembrane region" description="Helical" evidence="16">
    <location>
        <begin position="168"/>
        <end position="187"/>
    </location>
</feature>
<dbReference type="SUPFAM" id="SSF47384">
    <property type="entry name" value="Homodimeric domain of signal transducing histidine kinase"/>
    <property type="match status" value="1"/>
</dbReference>
<dbReference type="GO" id="GO:0071555">
    <property type="term" value="P:cell wall organization"/>
    <property type="evidence" value="ECO:0007669"/>
    <property type="project" value="InterPro"/>
</dbReference>
<dbReference type="Pfam" id="PF00072">
    <property type="entry name" value="Response_reg"/>
    <property type="match status" value="1"/>
</dbReference>
<keyword evidence="5 14" id="KW-0597">Phosphoprotein</keyword>
<dbReference type="GO" id="GO:0005524">
    <property type="term" value="F:ATP binding"/>
    <property type="evidence" value="ECO:0007669"/>
    <property type="project" value="UniProtKB-KW"/>
</dbReference>
<evidence type="ECO:0000259" key="20">
    <source>
        <dbReference type="PROSITE" id="PS50113"/>
    </source>
</evidence>
<keyword evidence="8" id="KW-0547">Nucleotide-binding</keyword>
<evidence type="ECO:0000256" key="1">
    <source>
        <dbReference type="ARBA" id="ARBA00000085"/>
    </source>
</evidence>
<dbReference type="SUPFAM" id="SSF55785">
    <property type="entry name" value="PYP-like sensor domain (PAS domain)"/>
    <property type="match status" value="1"/>
</dbReference>
<evidence type="ECO:0000256" key="13">
    <source>
        <dbReference type="ARBA" id="ARBA00023136"/>
    </source>
</evidence>
<evidence type="ECO:0000313" key="22">
    <source>
        <dbReference type="Proteomes" id="UP000019486"/>
    </source>
</evidence>
<dbReference type="SUPFAM" id="SSF52172">
    <property type="entry name" value="CheY-like"/>
    <property type="match status" value="1"/>
</dbReference>
<dbReference type="InterPro" id="IPR001789">
    <property type="entry name" value="Sig_transdc_resp-reg_receiver"/>
</dbReference>
<evidence type="ECO:0000259" key="19">
    <source>
        <dbReference type="PROSITE" id="PS50112"/>
    </source>
</evidence>
<feature type="region of interest" description="Disordered" evidence="15">
    <location>
        <begin position="695"/>
        <end position="729"/>
    </location>
</feature>
<keyword evidence="22" id="KW-1185">Reference proteome</keyword>
<feature type="domain" description="Response regulatory" evidence="18">
    <location>
        <begin position="580"/>
        <end position="696"/>
    </location>
</feature>
<reference evidence="21 22" key="1">
    <citation type="submission" date="2013-08" db="EMBL/GenBank/DDBJ databases">
        <title>The genome sequence of Skermanella stibiiresistens.</title>
        <authorList>
            <person name="Zhu W."/>
            <person name="Wang G."/>
        </authorList>
    </citation>
    <scope>NUCLEOTIDE SEQUENCE [LARGE SCALE GENOMIC DNA]</scope>
    <source>
        <strain evidence="21 22">SB22</strain>
    </source>
</reference>
<name>W9HD69_9PROT</name>
<dbReference type="CDD" id="cd00082">
    <property type="entry name" value="HisKA"/>
    <property type="match status" value="1"/>
</dbReference>
<dbReference type="PROSITE" id="PS50113">
    <property type="entry name" value="PAC"/>
    <property type="match status" value="1"/>
</dbReference>
<dbReference type="OrthoDB" id="7292380at2"/>
<keyword evidence="6" id="KW-0808">Transferase</keyword>
<dbReference type="SMART" id="SM00388">
    <property type="entry name" value="HisKA"/>
    <property type="match status" value="1"/>
</dbReference>
<dbReference type="RefSeq" id="WP_051511402.1">
    <property type="nucleotide sequence ID" value="NZ_AVFL01000001.1"/>
</dbReference>
<dbReference type="Gene3D" id="1.10.287.130">
    <property type="match status" value="1"/>
</dbReference>